<name>A0ABQ3IB84_9BACT</name>
<reference evidence="3" key="1">
    <citation type="journal article" date="2019" name="Int. J. Syst. Evol. Microbiol.">
        <title>The Global Catalogue of Microorganisms (GCM) 10K type strain sequencing project: providing services to taxonomists for standard genome sequencing and annotation.</title>
        <authorList>
            <consortium name="The Broad Institute Genomics Platform"/>
            <consortium name="The Broad Institute Genome Sequencing Center for Infectious Disease"/>
            <person name="Wu L."/>
            <person name="Ma J."/>
        </authorList>
    </citation>
    <scope>NUCLEOTIDE SEQUENCE [LARGE SCALE GENOMIC DNA]</scope>
    <source>
        <strain evidence="3">CGMCC 1.15111</strain>
    </source>
</reference>
<evidence type="ECO:0000313" key="3">
    <source>
        <dbReference type="Proteomes" id="UP000658258"/>
    </source>
</evidence>
<protein>
    <recommendedName>
        <fullName evidence="1">Beta-lactamase-related domain-containing protein</fullName>
    </recommendedName>
</protein>
<accession>A0ABQ3IB84</accession>
<evidence type="ECO:0000259" key="1">
    <source>
        <dbReference type="Pfam" id="PF00144"/>
    </source>
</evidence>
<feature type="domain" description="Beta-lactamase-related" evidence="1">
    <location>
        <begin position="1"/>
        <end position="308"/>
    </location>
</feature>
<gene>
    <name evidence="2" type="ORF">GCM10011340_27370</name>
</gene>
<comment type="caution">
    <text evidence="2">The sequence shown here is derived from an EMBL/GenBank/DDBJ whole genome shotgun (WGS) entry which is preliminary data.</text>
</comment>
<sequence>MEKTQVPGLSVSISQKGELVFSKGYGYTDLEKKTPVDPSKSMFRIGSVSKTLTAAGLAKLYEEGKVDLDAPIERYVPIWPDKGATISLRQLAGHLAGIRHYKGLEFLSNVHYEEVVDGLGIFINDPLINTPGTEYVYSSYGWNLISVAMENAAAPEAGFLSDVSFLSYMESEVFGPLGMNHTQPDYANQDIPNRVSFYQFQDGKVVEAPTVDNSYKWAGGGFIGTTEDLCKFGQAHMKEGFLKAGTLKEWMTSQKTIAGKETGYGIGWRIFERPSGKTFYGHSGGSVGGITYFLIHQPSETVLAITGNMDPLNYGGLQFELMEMFIDNAK</sequence>
<organism evidence="2 3">
    <name type="scientific">Roseivirga thermotolerans</name>
    <dbReference type="NCBI Taxonomy" id="1758176"/>
    <lineage>
        <taxon>Bacteria</taxon>
        <taxon>Pseudomonadati</taxon>
        <taxon>Bacteroidota</taxon>
        <taxon>Cytophagia</taxon>
        <taxon>Cytophagales</taxon>
        <taxon>Roseivirgaceae</taxon>
        <taxon>Roseivirga</taxon>
    </lineage>
</organism>
<proteinExistence type="predicted"/>
<dbReference type="InterPro" id="IPR001466">
    <property type="entry name" value="Beta-lactam-related"/>
</dbReference>
<dbReference type="PANTHER" id="PTHR46520:SF1">
    <property type="entry name" value="SERINE BETA-LACTAMASE-LIKE PROTEIN LACTB, MITOCHONDRIAL"/>
    <property type="match status" value="1"/>
</dbReference>
<keyword evidence="3" id="KW-1185">Reference proteome</keyword>
<evidence type="ECO:0000313" key="2">
    <source>
        <dbReference type="EMBL" id="GHE70234.1"/>
    </source>
</evidence>
<dbReference type="EMBL" id="BNAG01000004">
    <property type="protein sequence ID" value="GHE70234.1"/>
    <property type="molecule type" value="Genomic_DNA"/>
</dbReference>
<dbReference type="RefSeq" id="WP_189630852.1">
    <property type="nucleotide sequence ID" value="NZ_BNAG01000004.1"/>
</dbReference>
<dbReference type="InterPro" id="IPR012338">
    <property type="entry name" value="Beta-lactam/transpept-like"/>
</dbReference>
<dbReference type="Gene3D" id="3.40.710.10">
    <property type="entry name" value="DD-peptidase/beta-lactamase superfamily"/>
    <property type="match status" value="1"/>
</dbReference>
<dbReference type="Pfam" id="PF00144">
    <property type="entry name" value="Beta-lactamase"/>
    <property type="match status" value="1"/>
</dbReference>
<dbReference type="InterPro" id="IPR052794">
    <property type="entry name" value="Mito_Ser_Protease_LACTB"/>
</dbReference>
<dbReference type="PANTHER" id="PTHR46520">
    <property type="entry name" value="SERINE BETA-LACTAMASE-LIKE PROTEIN LACTB, MITOCHONDRIAL"/>
    <property type="match status" value="1"/>
</dbReference>
<dbReference type="SUPFAM" id="SSF56601">
    <property type="entry name" value="beta-lactamase/transpeptidase-like"/>
    <property type="match status" value="1"/>
</dbReference>
<dbReference type="Proteomes" id="UP000658258">
    <property type="component" value="Unassembled WGS sequence"/>
</dbReference>